<sequence length="145" mass="16567">MRLIYQIISCFVFQVCFLFPNNSYADFRVCNVTKSLIGVAIGYASADGWVTEGWWQVAASTCATLLQGDLSSRYYYLYAEDANRGEKWVGDINMCIAQNEFKIVGVKDCYTRGYQKARFKEYDTGRHVSWTVQLSDISFTQKGSH</sequence>
<name>L0ERK7_LIBCB</name>
<accession>L0ERK7</accession>
<dbReference type="PATRIC" id="fig|1215343.11.peg.133"/>
<evidence type="ECO:0000313" key="1">
    <source>
        <dbReference type="EMBL" id="AGA64119.1"/>
    </source>
</evidence>
<keyword evidence="2" id="KW-1185">Reference proteome</keyword>
<dbReference type="EMBL" id="CP003789">
    <property type="protein sequence ID" value="AGA64119.1"/>
    <property type="molecule type" value="Genomic_DNA"/>
</dbReference>
<dbReference type="RefSeq" id="WP_015272546.1">
    <property type="nucleotide sequence ID" value="NC_019907.1"/>
</dbReference>
<gene>
    <name evidence="1" type="ordered locus">B488_01260</name>
</gene>
<dbReference type="Pfam" id="PF06282">
    <property type="entry name" value="DUF1036"/>
    <property type="match status" value="1"/>
</dbReference>
<dbReference type="HOGENOM" id="CLU_120931_1_0_5"/>
<dbReference type="Proteomes" id="UP000010799">
    <property type="component" value="Chromosome"/>
</dbReference>
<protein>
    <submittedName>
        <fullName evidence="1">Uncharacterized protein</fullName>
    </submittedName>
</protein>
<dbReference type="KEGG" id="lcc:B488_01260"/>
<proteinExistence type="predicted"/>
<dbReference type="eggNOG" id="COG5480">
    <property type="taxonomic scope" value="Bacteria"/>
</dbReference>
<dbReference type="InterPro" id="IPR009380">
    <property type="entry name" value="DUF1036"/>
</dbReference>
<evidence type="ECO:0000313" key="2">
    <source>
        <dbReference type="Proteomes" id="UP000010799"/>
    </source>
</evidence>
<dbReference type="AlphaFoldDB" id="L0ERK7"/>
<reference evidence="1 2" key="1">
    <citation type="journal article" date="2012" name="Stand. Genomic Sci.">
        <title>Complete genome sequence of Liberibacter crescens BT-1.</title>
        <authorList>
            <person name="Leonard M.T."/>
            <person name="Fagen J.R."/>
            <person name="Davis-Richardson A.G."/>
            <person name="Davis M.J."/>
            <person name="Triplett E.W."/>
        </authorList>
    </citation>
    <scope>NUCLEOTIDE SEQUENCE [LARGE SCALE GENOMIC DNA]</scope>
    <source>
        <strain evidence="1 2">BT-1</strain>
    </source>
</reference>
<organism evidence="1 2">
    <name type="scientific">Liberibacter crescens (strain BT-1)</name>
    <dbReference type="NCBI Taxonomy" id="1215343"/>
    <lineage>
        <taxon>Bacteria</taxon>
        <taxon>Pseudomonadati</taxon>
        <taxon>Pseudomonadota</taxon>
        <taxon>Alphaproteobacteria</taxon>
        <taxon>Hyphomicrobiales</taxon>
        <taxon>Rhizobiaceae</taxon>
        <taxon>Liberibacter</taxon>
    </lineage>
</organism>
<dbReference type="STRING" id="1215343.B488_01260"/>